<dbReference type="GO" id="GO:0005737">
    <property type="term" value="C:cytoplasm"/>
    <property type="evidence" value="ECO:0007669"/>
    <property type="project" value="TreeGrafter"/>
</dbReference>
<dbReference type="InterPro" id="IPR002818">
    <property type="entry name" value="DJ-1/PfpI"/>
</dbReference>
<dbReference type="STRING" id="679901.Mzhil_0848"/>
<accession>F7XL07</accession>
<evidence type="ECO:0000313" key="2">
    <source>
        <dbReference type="EMBL" id="AEH60710.1"/>
    </source>
</evidence>
<evidence type="ECO:0000259" key="1">
    <source>
        <dbReference type="Pfam" id="PF01965"/>
    </source>
</evidence>
<dbReference type="OrthoDB" id="82036at2157"/>
<keyword evidence="3" id="KW-1185">Reference proteome</keyword>
<dbReference type="AlphaFoldDB" id="F7XL07"/>
<name>F7XL07_METZD</name>
<proteinExistence type="predicted"/>
<dbReference type="SUPFAM" id="SSF52317">
    <property type="entry name" value="Class I glutamine amidotransferase-like"/>
    <property type="match status" value="1"/>
</dbReference>
<dbReference type="EMBL" id="CP002101">
    <property type="protein sequence ID" value="AEH60710.1"/>
    <property type="molecule type" value="Genomic_DNA"/>
</dbReference>
<dbReference type="InterPro" id="IPR029062">
    <property type="entry name" value="Class_I_gatase-like"/>
</dbReference>
<dbReference type="GeneID" id="10822469"/>
<sequence length="176" mass="19370">MAKNDSSSRILMVVAQNDFRDEEFFEPKKIFESKDAKISVASLTTDTAKGMLGGTVKPDVRIADAKADDYDAIVIAGGMGSKKYLWENKKLHNLIDDGKKKEKVIAAICISPVVLAKTGILKDKKCTVFNDPQSINEIKKYGGIYENKDVVVDGDIITARDPKSAKKIWKRSGKSS</sequence>
<dbReference type="HOGENOM" id="CLU_000445_44_4_2"/>
<protein>
    <submittedName>
        <fullName evidence="2">ThiJ/PfpI domain protein</fullName>
    </submittedName>
</protein>
<dbReference type="Proteomes" id="UP000006622">
    <property type="component" value="Chromosome"/>
</dbReference>
<gene>
    <name evidence="2" type="ordered locus">Mzhil_0848</name>
</gene>
<feature type="domain" description="DJ-1/PfpI" evidence="1">
    <location>
        <begin position="9"/>
        <end position="166"/>
    </location>
</feature>
<dbReference type="Pfam" id="PF01965">
    <property type="entry name" value="DJ-1_PfpI"/>
    <property type="match status" value="1"/>
</dbReference>
<evidence type="ECO:0000313" key="3">
    <source>
        <dbReference type="Proteomes" id="UP000006622"/>
    </source>
</evidence>
<dbReference type="Gene3D" id="3.40.50.880">
    <property type="match status" value="1"/>
</dbReference>
<dbReference type="PANTHER" id="PTHR48094:SF12">
    <property type="entry name" value="PARKINSON DISEASE PROTEIN 7 HOMOLOG"/>
    <property type="match status" value="1"/>
</dbReference>
<dbReference type="InterPro" id="IPR050325">
    <property type="entry name" value="Prot/Nucl_acid_deglycase"/>
</dbReference>
<dbReference type="PANTHER" id="PTHR48094">
    <property type="entry name" value="PROTEIN/NUCLEIC ACID DEGLYCASE DJ-1-RELATED"/>
    <property type="match status" value="1"/>
</dbReference>
<dbReference type="RefSeq" id="WP_013898149.1">
    <property type="nucleotide sequence ID" value="NC_015676.1"/>
</dbReference>
<organism evidence="2 3">
    <name type="scientific">Methanosalsum zhilinae (strain DSM 4017 / NBRC 107636 / OCM 62 / WeN5)</name>
    <name type="common">Methanohalophilus zhilinae</name>
    <dbReference type="NCBI Taxonomy" id="679901"/>
    <lineage>
        <taxon>Archaea</taxon>
        <taxon>Methanobacteriati</taxon>
        <taxon>Methanobacteriota</taxon>
        <taxon>Stenosarchaea group</taxon>
        <taxon>Methanomicrobia</taxon>
        <taxon>Methanosarcinales</taxon>
        <taxon>Methanosarcinaceae</taxon>
        <taxon>Methanosalsum</taxon>
    </lineage>
</organism>
<reference evidence="2" key="1">
    <citation type="submission" date="2010-07" db="EMBL/GenBank/DDBJ databases">
        <title>The complete genome of Methanosalsum zhilinae DSM 4017.</title>
        <authorList>
            <consortium name="US DOE Joint Genome Institute (JGI-PGF)"/>
            <person name="Lucas S."/>
            <person name="Copeland A."/>
            <person name="Lapidus A."/>
            <person name="Glavina del Rio T."/>
            <person name="Dalin E."/>
            <person name="Tice H."/>
            <person name="Bruce D."/>
            <person name="Goodwin L."/>
            <person name="Pitluck S."/>
            <person name="Kyrpides N."/>
            <person name="Mavromatis K."/>
            <person name="Ovchinnikova G."/>
            <person name="Daligault H."/>
            <person name="Detter J.C."/>
            <person name="Han C."/>
            <person name="Tapia R."/>
            <person name="Larimer F."/>
            <person name="Land M."/>
            <person name="Hauser L."/>
            <person name="Markowitz V."/>
            <person name="Cheng J.-F."/>
            <person name="Hugenholtz P."/>
            <person name="Woyke T."/>
            <person name="Wu D."/>
            <person name="Spring S."/>
            <person name="Schueler E."/>
            <person name="Brambilla E."/>
            <person name="Klenk H.-P."/>
            <person name="Eisen J.A."/>
        </authorList>
    </citation>
    <scope>NUCLEOTIDE SEQUENCE</scope>
    <source>
        <strain evidence="2">DSM 4017</strain>
    </source>
</reference>
<dbReference type="KEGG" id="mzh:Mzhil_0848"/>